<feature type="domain" description="NAD(P)-binding" evidence="3">
    <location>
        <begin position="123"/>
        <end position="331"/>
    </location>
</feature>
<evidence type="ECO:0000256" key="1">
    <source>
        <dbReference type="SAM" id="Coils"/>
    </source>
</evidence>
<name>A0AAW1SCK3_9CHLO</name>
<feature type="region of interest" description="Disordered" evidence="2">
    <location>
        <begin position="73"/>
        <end position="115"/>
    </location>
</feature>
<dbReference type="CDD" id="cd05243">
    <property type="entry name" value="SDR_a5"/>
    <property type="match status" value="1"/>
</dbReference>
<feature type="coiled-coil region" evidence="1">
    <location>
        <begin position="389"/>
        <end position="416"/>
    </location>
</feature>
<feature type="compositionally biased region" description="Basic and acidic residues" evidence="2">
    <location>
        <begin position="478"/>
        <end position="488"/>
    </location>
</feature>
<evidence type="ECO:0000256" key="2">
    <source>
        <dbReference type="SAM" id="MobiDB-lite"/>
    </source>
</evidence>
<dbReference type="AlphaFoldDB" id="A0AAW1SCK3"/>
<keyword evidence="1" id="KW-0175">Coiled coil</keyword>
<dbReference type="PANTHER" id="PTHR47285:SF1">
    <property type="entry name" value="PROTEIN TIC 62, CHLOROPLASTIC"/>
    <property type="match status" value="1"/>
</dbReference>
<feature type="region of interest" description="Disordered" evidence="2">
    <location>
        <begin position="478"/>
        <end position="559"/>
    </location>
</feature>
<accession>A0AAW1SCK3</accession>
<dbReference type="Gene3D" id="3.40.50.720">
    <property type="entry name" value="NAD(P)-binding Rossmann-like Domain"/>
    <property type="match status" value="1"/>
</dbReference>
<organism evidence="4 5">
    <name type="scientific">Elliptochloris bilobata</name>
    <dbReference type="NCBI Taxonomy" id="381761"/>
    <lineage>
        <taxon>Eukaryota</taxon>
        <taxon>Viridiplantae</taxon>
        <taxon>Chlorophyta</taxon>
        <taxon>core chlorophytes</taxon>
        <taxon>Trebouxiophyceae</taxon>
        <taxon>Trebouxiophyceae incertae sedis</taxon>
        <taxon>Elliptochloris clade</taxon>
        <taxon>Elliptochloris</taxon>
    </lineage>
</organism>
<dbReference type="InterPro" id="IPR036291">
    <property type="entry name" value="NAD(P)-bd_dom_sf"/>
</dbReference>
<evidence type="ECO:0000313" key="4">
    <source>
        <dbReference type="EMBL" id="KAK9844034.1"/>
    </source>
</evidence>
<feature type="compositionally biased region" description="Basic and acidic residues" evidence="2">
    <location>
        <begin position="509"/>
        <end position="549"/>
    </location>
</feature>
<feature type="compositionally biased region" description="Low complexity" evidence="2">
    <location>
        <begin position="752"/>
        <end position="776"/>
    </location>
</feature>
<dbReference type="SUPFAM" id="SSF51735">
    <property type="entry name" value="NAD(P)-binding Rossmann-fold domains"/>
    <property type="match status" value="1"/>
</dbReference>
<dbReference type="Proteomes" id="UP001445335">
    <property type="component" value="Unassembled WGS sequence"/>
</dbReference>
<gene>
    <name evidence="4" type="ORF">WJX81_002489</name>
</gene>
<dbReference type="InterPro" id="IPR044719">
    <property type="entry name" value="TIC62"/>
</dbReference>
<comment type="caution">
    <text evidence="4">The sequence shown here is derived from an EMBL/GenBank/DDBJ whole genome shotgun (WGS) entry which is preliminary data.</text>
</comment>
<keyword evidence="5" id="KW-1185">Reference proteome</keyword>
<evidence type="ECO:0000259" key="3">
    <source>
        <dbReference type="Pfam" id="PF13460"/>
    </source>
</evidence>
<dbReference type="PANTHER" id="PTHR47285">
    <property type="entry name" value="PROTEIN TIC 62, CHLOROPLASTIC"/>
    <property type="match status" value="1"/>
</dbReference>
<sequence>MGLSKVYDVAMLPGCTMSFHWDGSPKGLDDFMRWGDHMCIAQRVPQLRIEVFSYALQRLAAAGTEAEEKASPLSRLFGGGGTQKLKVGPPTPTAAPGGGTRRLRRGQRSAPAQKDANTVFLAGATGRLGARILRALLEADPAVKVRAAARSAPRGQAFLDTAASIGALPADAARRVSVVEVDLTQPEDIRAALGGASKVVQAIGAPESEPFNFQLPKKIDGDAAIALVEAATSAGVDQYVMVTSLGTGKWGWPAGILNLFGGVLIQKRRAEVALEESGLPYVVVRPGGMERPKDDYKDTHNVRLALRDTEFGGQVSRWQVAELIAAAVANPSLAENKVLEVVAETEAPLLSYEELLSGAVCEEPQAERTQRAKETAAAKAEVSVASERVEAAKAALAEADNVARQLADAAARARGEIDATRASLKDTAPQVFESQSLQSQLEQRRAALAEAAQGERAAKAVLVAATAAARQGRLLSDAERADAERSVRQPEQWAADQEAKRAAQAQADAKAKQDAAEMQRRSNEEKVRAAMERAKAEAESRRTADEQRARAAKQARAQAEADVRKALEVQERAREEAKAKAEADAKRRSQEVKEAIKAQKKAEEVRMAAAATAKAEKQAKEQAAASAVQKAKPAKELDVVQVEKKADQVRMSTAATAKAVKKVKEETAASAVRKAKPDGAPKGKNAEEVRAWIESWRNGDSSAGAQQGSNGAAPGAAEGGLKLVADVGDGPLTWLQKLRLPWAQTGAQEEVAPASAQGNGAAPAPAEAPFAGQAPAKRNMHEAREWIRQWRARTLEKALPKGVTAKQ</sequence>
<dbReference type="InterPro" id="IPR016040">
    <property type="entry name" value="NAD(P)-bd_dom"/>
</dbReference>
<evidence type="ECO:0000313" key="5">
    <source>
        <dbReference type="Proteomes" id="UP001445335"/>
    </source>
</evidence>
<feature type="region of interest" description="Disordered" evidence="2">
    <location>
        <begin position="571"/>
        <end position="595"/>
    </location>
</feature>
<protein>
    <recommendedName>
        <fullName evidence="3">NAD(P)-binding domain-containing protein</fullName>
    </recommendedName>
</protein>
<dbReference type="Pfam" id="PF13460">
    <property type="entry name" value="NAD_binding_10"/>
    <property type="match status" value="1"/>
</dbReference>
<reference evidence="4 5" key="1">
    <citation type="journal article" date="2024" name="Nat. Commun.">
        <title>Phylogenomics reveals the evolutionary origins of lichenization in chlorophyte algae.</title>
        <authorList>
            <person name="Puginier C."/>
            <person name="Libourel C."/>
            <person name="Otte J."/>
            <person name="Skaloud P."/>
            <person name="Haon M."/>
            <person name="Grisel S."/>
            <person name="Petersen M."/>
            <person name="Berrin J.G."/>
            <person name="Delaux P.M."/>
            <person name="Dal Grande F."/>
            <person name="Keller J."/>
        </authorList>
    </citation>
    <scope>NUCLEOTIDE SEQUENCE [LARGE SCALE GENOMIC DNA]</scope>
    <source>
        <strain evidence="4 5">SAG 245.80</strain>
    </source>
</reference>
<dbReference type="EMBL" id="JALJOU010000004">
    <property type="protein sequence ID" value="KAK9844034.1"/>
    <property type="molecule type" value="Genomic_DNA"/>
</dbReference>
<proteinExistence type="predicted"/>
<feature type="region of interest" description="Disordered" evidence="2">
    <location>
        <begin position="749"/>
        <end position="780"/>
    </location>
</feature>